<dbReference type="RefSeq" id="WP_092558037.1">
    <property type="nucleotide sequence ID" value="NZ_BOMJ01000003.1"/>
</dbReference>
<proteinExistence type="predicted"/>
<dbReference type="EMBL" id="LT629758">
    <property type="protein sequence ID" value="SDT74287.1"/>
    <property type="molecule type" value="Genomic_DNA"/>
</dbReference>
<evidence type="ECO:0000313" key="3">
    <source>
        <dbReference type="Proteomes" id="UP000198688"/>
    </source>
</evidence>
<feature type="region of interest" description="Disordered" evidence="1">
    <location>
        <begin position="1"/>
        <end position="20"/>
    </location>
</feature>
<keyword evidence="3" id="KW-1185">Reference proteome</keyword>
<accession>A0A1H2CVJ2</accession>
<feature type="region of interest" description="Disordered" evidence="1">
    <location>
        <begin position="81"/>
        <end position="114"/>
    </location>
</feature>
<gene>
    <name evidence="2" type="ORF">SAMN04489716_6934</name>
</gene>
<reference evidence="2 3" key="1">
    <citation type="submission" date="2016-10" db="EMBL/GenBank/DDBJ databases">
        <authorList>
            <person name="de Groot N.N."/>
        </authorList>
    </citation>
    <scope>NUCLEOTIDE SEQUENCE [LARGE SCALE GENOMIC DNA]</scope>
    <source>
        <strain evidence="2 3">DSM 43941</strain>
    </source>
</reference>
<dbReference type="OrthoDB" id="3234360at2"/>
<evidence type="ECO:0008006" key="4">
    <source>
        <dbReference type="Google" id="ProtNLM"/>
    </source>
</evidence>
<dbReference type="STRING" id="113562.SAMN04489716_6934"/>
<dbReference type="AlphaFoldDB" id="A0A1H2CVJ2"/>
<sequence length="114" mass="12904">MATRQGRTPWEGSTRRRRLPANWDSELKPAAHQRNPQHICHWCGRPDGNDLDHLQRGDDHRIENLDWIHGRNDVLAGRSERNCHGEKSGAEGAAAAAAKLRAQRRPPEPHPAFT</sequence>
<evidence type="ECO:0000256" key="1">
    <source>
        <dbReference type="SAM" id="MobiDB-lite"/>
    </source>
</evidence>
<organism evidence="2 3">
    <name type="scientific">Actinoplanes derwentensis</name>
    <dbReference type="NCBI Taxonomy" id="113562"/>
    <lineage>
        <taxon>Bacteria</taxon>
        <taxon>Bacillati</taxon>
        <taxon>Actinomycetota</taxon>
        <taxon>Actinomycetes</taxon>
        <taxon>Micromonosporales</taxon>
        <taxon>Micromonosporaceae</taxon>
        <taxon>Actinoplanes</taxon>
    </lineage>
</organism>
<dbReference type="Proteomes" id="UP000198688">
    <property type="component" value="Chromosome I"/>
</dbReference>
<name>A0A1H2CVJ2_9ACTN</name>
<protein>
    <recommendedName>
        <fullName evidence="4">HNH endonuclease</fullName>
    </recommendedName>
</protein>
<evidence type="ECO:0000313" key="2">
    <source>
        <dbReference type="EMBL" id="SDT74287.1"/>
    </source>
</evidence>